<evidence type="ECO:0000313" key="3">
    <source>
        <dbReference type="Proteomes" id="UP000464013"/>
    </source>
</evidence>
<dbReference type="PANTHER" id="PTHR30037">
    <property type="entry name" value="DNA-3-METHYLADENINE GLYCOSYLASE 1"/>
    <property type="match status" value="1"/>
</dbReference>
<reference evidence="2 3" key="1">
    <citation type="submission" date="2019-01" db="EMBL/GenBank/DDBJ databases">
        <title>Complete genome of a denitifying bacterium Halomons sp. BC-M4-5.</title>
        <authorList>
            <person name="Wang L."/>
            <person name="Shao Z."/>
        </authorList>
    </citation>
    <scope>NUCLEOTIDE SEQUENCE [LARGE SCALE GENOMIC DNA]</scope>
    <source>
        <strain evidence="2 3">BC-M4-5</strain>
    </source>
</reference>
<protein>
    <submittedName>
        <fullName evidence="2">DNA-3-methyladenine glycosylase I</fullName>
    </submittedName>
</protein>
<dbReference type="KEGG" id="htx:EKK97_20185"/>
<keyword evidence="1" id="KW-0479">Metal-binding</keyword>
<dbReference type="RefSeq" id="WP_159554703.1">
    <property type="nucleotide sequence ID" value="NZ_CP035042.1"/>
</dbReference>
<gene>
    <name evidence="2" type="ORF">EKK97_20185</name>
</gene>
<dbReference type="AlphaFoldDB" id="A0A6I6SQB0"/>
<dbReference type="EMBL" id="CP035042">
    <property type="protein sequence ID" value="QHC51451.1"/>
    <property type="molecule type" value="Genomic_DNA"/>
</dbReference>
<dbReference type="GO" id="GO:0008725">
    <property type="term" value="F:DNA-3-methyladenine glycosylase activity"/>
    <property type="evidence" value="ECO:0007669"/>
    <property type="project" value="InterPro"/>
</dbReference>
<dbReference type="Proteomes" id="UP000464013">
    <property type="component" value="Chromosome"/>
</dbReference>
<keyword evidence="3" id="KW-1185">Reference proteome</keyword>
<dbReference type="OrthoDB" id="9807664at2"/>
<feature type="binding site" evidence="1">
    <location>
        <position position="5"/>
    </location>
    <ligand>
        <name>Zn(2+)</name>
        <dbReference type="ChEBI" id="CHEBI:29105"/>
    </ligand>
</feature>
<dbReference type="Pfam" id="PF03352">
    <property type="entry name" value="Adenine_glyco"/>
    <property type="match status" value="1"/>
</dbReference>
<dbReference type="Gene3D" id="1.10.340.30">
    <property type="entry name" value="Hypothetical protein, domain 2"/>
    <property type="match status" value="1"/>
</dbReference>
<keyword evidence="1" id="KW-0862">Zinc</keyword>
<dbReference type="GO" id="GO:0006284">
    <property type="term" value="P:base-excision repair"/>
    <property type="evidence" value="ECO:0007669"/>
    <property type="project" value="InterPro"/>
</dbReference>
<dbReference type="InterPro" id="IPR052891">
    <property type="entry name" value="DNA-3mA_glycosylase"/>
</dbReference>
<dbReference type="InterPro" id="IPR011257">
    <property type="entry name" value="DNA_glycosylase"/>
</dbReference>
<evidence type="ECO:0000256" key="1">
    <source>
        <dbReference type="PIRSR" id="PIRSR605019-1"/>
    </source>
</evidence>
<sequence length="178" mass="20300">MSHYCDLAPGHPWHGPYHDDEYGFPVADDTALFERLVLEINQAGLSWLTVLKKREAFRRAFDRFDIDRVAAFGETDRTRLLGDAGIIRNRLKVEAVIHNAGVIQTLRDTHGSFAGWLDHHHPLTKDEWVKLFRRTFRFTGPEIVGEFLMSTGYLPGAHRDDCPVHQRILSLGPAWNGA</sequence>
<feature type="binding site" evidence="1">
    <location>
        <position position="18"/>
    </location>
    <ligand>
        <name>Zn(2+)</name>
        <dbReference type="ChEBI" id="CHEBI:29105"/>
    </ligand>
</feature>
<name>A0A6I6SQB0_9GAMM</name>
<dbReference type="GO" id="GO:0046872">
    <property type="term" value="F:metal ion binding"/>
    <property type="evidence" value="ECO:0007669"/>
    <property type="project" value="UniProtKB-KW"/>
</dbReference>
<dbReference type="InterPro" id="IPR005019">
    <property type="entry name" value="Adenine_glyco"/>
</dbReference>
<organism evidence="2 3">
    <name type="scientific">Billgrantia tianxiuensis</name>
    <dbReference type="NCBI Taxonomy" id="2497861"/>
    <lineage>
        <taxon>Bacteria</taxon>
        <taxon>Pseudomonadati</taxon>
        <taxon>Pseudomonadota</taxon>
        <taxon>Gammaproteobacteria</taxon>
        <taxon>Oceanospirillales</taxon>
        <taxon>Halomonadaceae</taxon>
        <taxon>Billgrantia</taxon>
    </lineage>
</organism>
<dbReference type="PANTHER" id="PTHR30037:SF4">
    <property type="entry name" value="DNA-3-METHYLADENINE GLYCOSYLASE I"/>
    <property type="match status" value="1"/>
</dbReference>
<dbReference type="SUPFAM" id="SSF48150">
    <property type="entry name" value="DNA-glycosylase"/>
    <property type="match status" value="1"/>
</dbReference>
<evidence type="ECO:0000313" key="2">
    <source>
        <dbReference type="EMBL" id="QHC51451.1"/>
    </source>
</evidence>
<proteinExistence type="predicted"/>
<accession>A0A6I6SQB0</accession>